<proteinExistence type="inferred from homology"/>
<dbReference type="AlphaFoldDB" id="A0A840BII9"/>
<dbReference type="GO" id="GO:0009338">
    <property type="term" value="C:exodeoxyribonuclease V complex"/>
    <property type="evidence" value="ECO:0007669"/>
    <property type="project" value="InterPro"/>
</dbReference>
<comment type="miscellaneous">
    <text evidence="10">In the RecBCD complex, RecB has a slow 3'-5' helicase, an exonuclease activity and loads RecA onto ssDNA, RecD has a fast 5'-3' helicase activity, while RecC stimulates the ATPase and processivity of the RecB helicase and contributes to recognition of the Chi site.</text>
</comment>
<dbReference type="NCBIfam" id="TIGR01450">
    <property type="entry name" value="recC"/>
    <property type="match status" value="1"/>
</dbReference>
<keyword evidence="2 10" id="KW-0547">Nucleotide-binding</keyword>
<evidence type="ECO:0000256" key="7">
    <source>
        <dbReference type="ARBA" id="ARBA00022840"/>
    </source>
</evidence>
<dbReference type="GO" id="GO:0000724">
    <property type="term" value="P:double-strand break repair via homologous recombination"/>
    <property type="evidence" value="ECO:0007669"/>
    <property type="project" value="UniProtKB-UniRule"/>
</dbReference>
<accession>A0A840BII9</accession>
<feature type="region of interest" description="Disordered" evidence="11">
    <location>
        <begin position="782"/>
        <end position="810"/>
    </location>
</feature>
<dbReference type="InterPro" id="IPR027417">
    <property type="entry name" value="P-loop_NTPase"/>
</dbReference>
<dbReference type="PANTHER" id="PTHR30591:SF1">
    <property type="entry name" value="RECBCD ENZYME SUBUNIT RECC"/>
    <property type="match status" value="1"/>
</dbReference>
<dbReference type="Proteomes" id="UP000561045">
    <property type="component" value="Unassembled WGS sequence"/>
</dbReference>
<dbReference type="SUPFAM" id="SSF52540">
    <property type="entry name" value="P-loop containing nucleoside triphosphate hydrolases"/>
    <property type="match status" value="2"/>
</dbReference>
<dbReference type="PIRSF" id="PIRSF000980">
    <property type="entry name" value="RecC"/>
    <property type="match status" value="1"/>
</dbReference>
<keyword evidence="4 10" id="KW-0378">Hydrolase</keyword>
<dbReference type="GO" id="GO:0008854">
    <property type="term" value="F:exodeoxyribonuclease V activity"/>
    <property type="evidence" value="ECO:0007669"/>
    <property type="project" value="InterPro"/>
</dbReference>
<keyword evidence="3 10" id="KW-0227">DNA damage</keyword>
<evidence type="ECO:0000313" key="14">
    <source>
        <dbReference type="Proteomes" id="UP000561045"/>
    </source>
</evidence>
<organism evidence="13 14">
    <name type="scientific">Niveibacterium umoris</name>
    <dbReference type="NCBI Taxonomy" id="1193620"/>
    <lineage>
        <taxon>Bacteria</taxon>
        <taxon>Pseudomonadati</taxon>
        <taxon>Pseudomonadota</taxon>
        <taxon>Betaproteobacteria</taxon>
        <taxon>Rhodocyclales</taxon>
        <taxon>Rhodocyclaceae</taxon>
        <taxon>Niveibacterium</taxon>
    </lineage>
</organism>
<sequence length="1106" mass="121413">MPIRVSFANRFETLEQILLARLTAEQPGPFDRQTVIVPNTAVRRRIELDMADRFGLCAQVDFPFLGQWLWQEVGQWMPAPERSPLDTGRLTWAILVQLNDGDFVHSHPGVAGYLADADAVMRFELAEQVARVFTDTVTYRPDWVEQWRLRRALPLPAGNDRDTADWLGDLWRRVTSALGVAGQHPFIRLLQEQPQRAAAPADCGPVHVFALPALPPLHLDLLRAFADYRAVQLYVLNPCREHWFEIVPARRLSFLAAQGRSDFHEVGNRLLAAWGRQTQAHIDLLFENDDALEEADSRFDEAPAATLLGHVQNAVLDLQELGPASFALEADDRSIEVHVCHSLTRQLEALQDRLLALLGAGSAAPGSPIRPSDVLVVVPDLATAAPLIDAVFGTAPPARRIPYTITGRGQTRENLVASTLAALLDLLPGRFPASAVFDLLQLAPIAARYQLDDAALETVRDWVASAGIRWGLDARQRSELGLPEHDVHSFADGLERLFLAYALGDDAVFAGRTGAANPEGQAAQALGQLWRFVQDLADTRQRWRTPRSAEAWRVELDDLLARYIPPSFEWAEDLRTLRATVAELHRQMDAAGDADLTPDFVIRALADLLEQPARGGVPTGGVTFAAMASLRPLPYRVVCALGMDDGAFPGTDRPAEFDLLARHPRRGDRQRRFDDRNLFLDLLLSARDHFILAYTGRSLRDNAALPPSVLVAELLDAFAELTATDTSPEGIAAARARLLVEHPLQPFALDLFLPSADPRLHSHNAELCDALRAGLADAQCAPEAPLGPSSSDADDDDEAQDASSTAPPFFTTPLAIDASLRDVPLDRFIRFFRNPSRALLRERLGIQLAKGEDALADEEPFVADYEGIRAVFQRLEADVLAGSSIDQLRARVAAGNEYPHGALGNVQRADVVAQLAAFSQKLQPLRDEAALAPVPIALNFDLAGETWRLSGNLAGLRASGQYRYRLDALRAADRVEAILHHLVLCAAAPSGAVATTQHLASDETLTLAPLAPATALAHLQSLLGWYRLGQTRPLHFYPKSAWAYVESGQHLSEARKKWDSAMFAGENEDPHYQLALRGVADPLDAEFEQVALDVFSLLITDAERTA</sequence>
<keyword evidence="5 10" id="KW-0347">Helicase</keyword>
<dbReference type="Gene3D" id="3.40.50.10930">
    <property type="match status" value="1"/>
</dbReference>
<keyword evidence="14" id="KW-1185">Reference proteome</keyword>
<comment type="similarity">
    <text evidence="10">Belongs to the RecC family.</text>
</comment>
<reference evidence="13 14" key="1">
    <citation type="submission" date="2020-08" db="EMBL/GenBank/DDBJ databases">
        <title>Genomic Encyclopedia of Type Strains, Phase IV (KMG-IV): sequencing the most valuable type-strain genomes for metagenomic binning, comparative biology and taxonomic classification.</title>
        <authorList>
            <person name="Goeker M."/>
        </authorList>
    </citation>
    <scope>NUCLEOTIDE SEQUENCE [LARGE SCALE GENOMIC DNA]</scope>
    <source>
        <strain evidence="13 14">DSM 106739</strain>
    </source>
</reference>
<dbReference type="InterPro" id="IPR011335">
    <property type="entry name" value="Restrct_endonuc-II-like"/>
</dbReference>
<keyword evidence="8 10" id="KW-0238">DNA-binding</keyword>
<dbReference type="Pfam" id="PF04257">
    <property type="entry name" value="Exonuc_V_gamma"/>
    <property type="match status" value="1"/>
</dbReference>
<protein>
    <recommendedName>
        <fullName evidence="10">RecBCD enzyme subunit RecC</fullName>
    </recommendedName>
    <alternativeName>
        <fullName evidence="10">Exonuclease V subunit RecC</fullName>
        <shortName evidence="10">ExoV subunit RecC</shortName>
    </alternativeName>
    <alternativeName>
        <fullName evidence="10">Helicase/nuclease RecBCD subunit RecC</fullName>
    </alternativeName>
</protein>
<dbReference type="Gene3D" id="3.40.50.300">
    <property type="entry name" value="P-loop containing nucleotide triphosphate hydrolases"/>
    <property type="match status" value="2"/>
</dbReference>
<feature type="domain" description="RecC C-terminal" evidence="12">
    <location>
        <begin position="821"/>
        <end position="1047"/>
    </location>
</feature>
<dbReference type="RefSeq" id="WP_183631900.1">
    <property type="nucleotide sequence ID" value="NZ_BAABLE010000011.1"/>
</dbReference>
<keyword evidence="1 10" id="KW-0540">Nuclease</keyword>
<keyword evidence="7 10" id="KW-0067">ATP-binding</keyword>
<dbReference type="GO" id="GO:0003678">
    <property type="term" value="F:DNA helicase activity"/>
    <property type="evidence" value="ECO:0007669"/>
    <property type="project" value="UniProtKB-UniRule"/>
</dbReference>
<dbReference type="Pfam" id="PF17946">
    <property type="entry name" value="RecC_C"/>
    <property type="match status" value="1"/>
</dbReference>
<comment type="function">
    <text evidence="10">A helicase/nuclease that prepares dsDNA breaks (DSB) for recombinational DNA repair. Binds to DSBs and unwinds DNA via a highly rapid and processive ATP-dependent bidirectional helicase activity. Unwinds dsDNA until it encounters a Chi (crossover hotspot instigator) sequence from the 3' direction. Cuts ssDNA a few nucleotides 3' to the Chi site. The properties and activities of the enzyme are changed at Chi. The Chi-altered holoenzyme produces a long 3'-ssDNA overhang and facilitates RecA-binding to the ssDNA for homologous DNA recombination and repair. Holoenzyme degrades any linearized DNA that is unable to undergo homologous recombination. In the holoenzyme this subunit recognizes the wild-type Chi sequence, and when added to isolated RecB increases its ATP-dependent helicase processivity.</text>
</comment>
<evidence type="ECO:0000256" key="2">
    <source>
        <dbReference type="ARBA" id="ARBA00022741"/>
    </source>
</evidence>
<keyword evidence="6 10" id="KW-0269">Exonuclease</keyword>
<evidence type="ECO:0000256" key="1">
    <source>
        <dbReference type="ARBA" id="ARBA00022722"/>
    </source>
</evidence>
<keyword evidence="9 10" id="KW-0234">DNA repair</keyword>
<evidence type="ECO:0000256" key="3">
    <source>
        <dbReference type="ARBA" id="ARBA00022763"/>
    </source>
</evidence>
<name>A0A840BII9_9RHOO</name>
<evidence type="ECO:0000313" key="13">
    <source>
        <dbReference type="EMBL" id="MBB4011392.1"/>
    </source>
</evidence>
<evidence type="ECO:0000256" key="11">
    <source>
        <dbReference type="SAM" id="MobiDB-lite"/>
    </source>
</evidence>
<evidence type="ECO:0000256" key="9">
    <source>
        <dbReference type="ARBA" id="ARBA00023204"/>
    </source>
</evidence>
<evidence type="ECO:0000256" key="5">
    <source>
        <dbReference type="ARBA" id="ARBA00022806"/>
    </source>
</evidence>
<comment type="caution">
    <text evidence="13">The sequence shown here is derived from an EMBL/GenBank/DDBJ whole genome shotgun (WGS) entry which is preliminary data.</text>
</comment>
<dbReference type="PANTHER" id="PTHR30591">
    <property type="entry name" value="RECBCD ENZYME SUBUNIT RECC"/>
    <property type="match status" value="1"/>
</dbReference>
<dbReference type="InterPro" id="IPR041500">
    <property type="entry name" value="RecC_C"/>
</dbReference>
<dbReference type="SUPFAM" id="SSF52980">
    <property type="entry name" value="Restriction endonuclease-like"/>
    <property type="match status" value="1"/>
</dbReference>
<evidence type="ECO:0000256" key="10">
    <source>
        <dbReference type="HAMAP-Rule" id="MF_01486"/>
    </source>
</evidence>
<dbReference type="HAMAP" id="MF_01486">
    <property type="entry name" value="RecC"/>
    <property type="match status" value="1"/>
</dbReference>
<dbReference type="GO" id="GO:0005524">
    <property type="term" value="F:ATP binding"/>
    <property type="evidence" value="ECO:0007669"/>
    <property type="project" value="UniProtKB-UniRule"/>
</dbReference>
<evidence type="ECO:0000256" key="4">
    <source>
        <dbReference type="ARBA" id="ARBA00022801"/>
    </source>
</evidence>
<evidence type="ECO:0000256" key="6">
    <source>
        <dbReference type="ARBA" id="ARBA00022839"/>
    </source>
</evidence>
<gene>
    <name evidence="10" type="primary">recC</name>
    <name evidence="13" type="ORF">GGR36_000700</name>
</gene>
<evidence type="ECO:0000256" key="8">
    <source>
        <dbReference type="ARBA" id="ARBA00023125"/>
    </source>
</evidence>
<evidence type="ECO:0000259" key="12">
    <source>
        <dbReference type="Pfam" id="PF17946"/>
    </source>
</evidence>
<dbReference type="InterPro" id="IPR013986">
    <property type="entry name" value="DExx_box_DNA_helicase_dom_sf"/>
</dbReference>
<comment type="subunit">
    <text evidence="10">Heterotrimer of RecB, RecC and RecD. All subunits contribute to DNA-binding.</text>
</comment>
<dbReference type="InterPro" id="IPR006697">
    <property type="entry name" value="RecC"/>
</dbReference>
<dbReference type="GO" id="GO:0003677">
    <property type="term" value="F:DNA binding"/>
    <property type="evidence" value="ECO:0007669"/>
    <property type="project" value="UniProtKB-UniRule"/>
</dbReference>
<dbReference type="EMBL" id="JACIET010000001">
    <property type="protein sequence ID" value="MBB4011392.1"/>
    <property type="molecule type" value="Genomic_DNA"/>
</dbReference>
<dbReference type="Gene3D" id="1.10.10.160">
    <property type="match status" value="1"/>
</dbReference>